<sequence>MSMQFELSEPVAVYRVSYKLYLSDIKALMPRVALKATELNVRGYMTTTQCGYAVSGELEGTQDKLQEMMSWLEEESLKGNEMPKFGQYQLQLKPGYDDFFYAPMLTTVKATDLNCRAAPLLLLLSQQQQQQKQQRQQLLWKQQQQPQQQHLVLIVPWH</sequence>
<name>A0A484AW80_DRONA</name>
<dbReference type="Gene3D" id="3.30.70.100">
    <property type="match status" value="1"/>
</dbReference>
<accession>A0A484AW80</accession>
<evidence type="ECO:0000313" key="1">
    <source>
        <dbReference type="EMBL" id="TDG40658.1"/>
    </source>
</evidence>
<dbReference type="EMBL" id="LSRL02000514">
    <property type="protein sequence ID" value="TDG40658.1"/>
    <property type="molecule type" value="Genomic_DNA"/>
</dbReference>
<proteinExistence type="predicted"/>
<reference evidence="1 2" key="1">
    <citation type="journal article" date="2019" name="J. Hered.">
        <title>An Improved Genome Assembly for Drosophila navojoa, the Basal Species in the mojavensis Cluster.</title>
        <authorList>
            <person name="Vanderlinde T."/>
            <person name="Dupim E.G."/>
            <person name="Nazario-Yepiz N.O."/>
            <person name="Carvalho A.B."/>
        </authorList>
    </citation>
    <scope>NUCLEOTIDE SEQUENCE [LARGE SCALE GENOMIC DNA]</scope>
    <source>
        <strain evidence="1">Navoj_Jal97</strain>
        <tissue evidence="1">Whole organism</tissue>
    </source>
</reference>
<comment type="caution">
    <text evidence="1">The sequence shown here is derived from an EMBL/GenBank/DDBJ whole genome shotgun (WGS) entry which is preliminary data.</text>
</comment>
<dbReference type="OMA" id="VLIVPWH"/>
<dbReference type="OrthoDB" id="7825750at2759"/>
<organism evidence="1 2">
    <name type="scientific">Drosophila navojoa</name>
    <name type="common">Fruit fly</name>
    <dbReference type="NCBI Taxonomy" id="7232"/>
    <lineage>
        <taxon>Eukaryota</taxon>
        <taxon>Metazoa</taxon>
        <taxon>Ecdysozoa</taxon>
        <taxon>Arthropoda</taxon>
        <taxon>Hexapoda</taxon>
        <taxon>Insecta</taxon>
        <taxon>Pterygota</taxon>
        <taxon>Neoptera</taxon>
        <taxon>Endopterygota</taxon>
        <taxon>Diptera</taxon>
        <taxon>Brachycera</taxon>
        <taxon>Muscomorpha</taxon>
        <taxon>Ephydroidea</taxon>
        <taxon>Drosophilidae</taxon>
        <taxon>Drosophila</taxon>
    </lineage>
</organism>
<keyword evidence="2" id="KW-1185">Reference proteome</keyword>
<dbReference type="AlphaFoldDB" id="A0A484AW80"/>
<evidence type="ECO:0000313" key="2">
    <source>
        <dbReference type="Proteomes" id="UP000295192"/>
    </source>
</evidence>
<dbReference type="Proteomes" id="UP000295192">
    <property type="component" value="Unassembled WGS sequence"/>
</dbReference>
<gene>
    <name evidence="1" type="ORF">AWZ03_012919</name>
</gene>
<evidence type="ECO:0008006" key="3">
    <source>
        <dbReference type="Google" id="ProtNLM"/>
    </source>
</evidence>
<protein>
    <recommendedName>
        <fullName evidence="3">Acylphosphatase-like domain-containing protein</fullName>
    </recommendedName>
</protein>